<dbReference type="PANTHER" id="PTHR37165">
    <property type="entry name" value="PEPTIDASE U56 FAMILY"/>
    <property type="match status" value="1"/>
</dbReference>
<reference evidence="4 5" key="1">
    <citation type="submission" date="2015-09" db="EMBL/GenBank/DDBJ databases">
        <title>Sorangium comparison.</title>
        <authorList>
            <person name="Zaburannyi N."/>
            <person name="Bunk B."/>
            <person name="Overmann J."/>
            <person name="Mueller R."/>
        </authorList>
    </citation>
    <scope>NUCLEOTIDE SEQUENCE [LARGE SCALE GENOMIC DNA]</scope>
    <source>
        <strain evidence="4 5">So ceGT47</strain>
    </source>
</reference>
<dbReference type="InterPro" id="IPR007544">
    <property type="entry name" value="ENCAP"/>
</dbReference>
<evidence type="ECO:0000256" key="1">
    <source>
        <dbReference type="ARBA" id="ARBA00033738"/>
    </source>
</evidence>
<organism evidence="4 5">
    <name type="scientific">Sorangium cellulosum</name>
    <name type="common">Polyangium cellulosum</name>
    <dbReference type="NCBI Taxonomy" id="56"/>
    <lineage>
        <taxon>Bacteria</taxon>
        <taxon>Pseudomonadati</taxon>
        <taxon>Myxococcota</taxon>
        <taxon>Polyangia</taxon>
        <taxon>Polyangiales</taxon>
        <taxon>Polyangiaceae</taxon>
        <taxon>Sorangium</taxon>
    </lineage>
</organism>
<dbReference type="Proteomes" id="UP000295781">
    <property type="component" value="Chromosome"/>
</dbReference>
<dbReference type="AlphaFoldDB" id="A0A4P2Q330"/>
<protein>
    <submittedName>
        <fullName evidence="4">Bacteriocin</fullName>
    </submittedName>
</protein>
<dbReference type="RefSeq" id="WP_165373273.1">
    <property type="nucleotide sequence ID" value="NZ_CP012670.1"/>
</dbReference>
<dbReference type="PIRSF" id="PIRSF019254">
    <property type="entry name" value="CFP29"/>
    <property type="match status" value="1"/>
</dbReference>
<dbReference type="Gene3D" id="3.30.2320.10">
    <property type="entry name" value="hypothetical protein PF0899 domain"/>
    <property type="match status" value="1"/>
</dbReference>
<evidence type="ECO:0000256" key="3">
    <source>
        <dbReference type="ARBA" id="ARBA00033787"/>
    </source>
</evidence>
<dbReference type="Gene3D" id="3.30.2400.30">
    <property type="match status" value="1"/>
</dbReference>
<evidence type="ECO:0000256" key="2">
    <source>
        <dbReference type="ARBA" id="ARBA00033743"/>
    </source>
</evidence>
<dbReference type="NCBIfam" id="NF041155">
    <property type="entry name" value="encap_f1"/>
    <property type="match status" value="1"/>
</dbReference>
<name>A0A4P2Q330_SORCE</name>
<proteinExistence type="inferred from homology"/>
<dbReference type="GO" id="GO:0140737">
    <property type="term" value="C:encapsulin nanocompartment"/>
    <property type="evidence" value="ECO:0007669"/>
    <property type="project" value="UniProtKB-SubCell"/>
</dbReference>
<sequence length="267" mass="28643">MDLLKRELAPILPAAWDLVDHEAARVLKLHLAGRKLVDFCGPFGWERAAVNTGRLRLLEQDPAYKIAAGIRLVRPLVELRAPFRLDLAELDAVGRGAVDPDLDEVVRAAERVARFEDGALFNGLAAAGIEGILEAAPHEPVSVPAPEAWPRAVVAAKEVLRAAGVGGPYGLALGSKAYDEVAAASEDGYPLLKHIERQIIDGPIVWAPALEGAALLSTRGGDFELTVGGDLAIGYERHDKDAVELFLTESFTFRVLERAAAVALRRG</sequence>
<dbReference type="PANTHER" id="PTHR37165:SF1">
    <property type="entry name" value="TYPE 1 ENCAPSULIN SHELL PROTEIN"/>
    <property type="match status" value="1"/>
</dbReference>
<evidence type="ECO:0000313" key="4">
    <source>
        <dbReference type="EMBL" id="AUX23283.1"/>
    </source>
</evidence>
<dbReference type="EMBL" id="CP012670">
    <property type="protein sequence ID" value="AUX23283.1"/>
    <property type="molecule type" value="Genomic_DNA"/>
</dbReference>
<evidence type="ECO:0000313" key="5">
    <source>
        <dbReference type="Proteomes" id="UP000295781"/>
    </source>
</evidence>
<gene>
    <name evidence="4" type="ORF">SOCEGT47_038060</name>
</gene>
<dbReference type="Pfam" id="PF04454">
    <property type="entry name" value="Linocin_M18"/>
    <property type="match status" value="1"/>
</dbReference>
<comment type="subcellular location">
    <subcellularLocation>
        <location evidence="1">Encapsulin nanocompartment</location>
    </subcellularLocation>
</comment>
<keyword evidence="3" id="KW-1284">Encapsulin nanocompartment</keyword>
<dbReference type="InterPro" id="IPR051429">
    <property type="entry name" value="Encapsulin_nc"/>
</dbReference>
<comment type="similarity">
    <text evidence="2">Belongs to the encapsulin family. Family 1 subfamily.</text>
</comment>
<accession>A0A4P2Q330</accession>